<sequence>MPVDELTQPQRPLKEEKIKGHRPSVKWPKAVEKREWETINNDLTKIFEQQVGTAEKKLERMGDIIYHYGEERFGVNERRSGKTPPAPAKSRRQQEIEILVRERRQLRKQWKKASDAEREGLMLLLQADIKCRLATLRRAENLRKLRRKKEHSRTQFYKKKIKFVKDLFAKEKCRILKTPKPELEEHLEKVHQDMKRHEQIIIPHDVPTIQPPEFNLDTDPPKWREVENVVRRARAASAPGPNGVPYKLYKNAPDVLRFLWRLMRIVWQKEIIPKAWRRAGGVLIPKEKDATDISQFRPISLLNVEGKIFFSIIAQRLSTYLERNKYIDTSVQKAGIPGFPGCLEHTRMIWHWIQTAKKDKRDLYVIFLDLANAFGSVPHELLWESFNIFHVPEPITTLVKAYFQDLQLCFTTPDFTTTWQRLEVGIMAGCTISPLAFTMAMEVIIRASRWVVGGERTKEGLRLPPIRAYMDDMATLTTTAACTRRLLAKLQDNIKWARMNIKPSKSQSISIVKGQLKDVRFCIGDDPIPTVSEQPIKSLGRWYNESLRDKDQVQQVRQDIADGLENINKTLLPGRLKLWCLQFGLLPWVMWPLTVYEVPITTVEKMERTITSYVKKWLGVPRCPSNIGLYGKGVLELPLTSLTEEYKCSKVRLQMTLKDSKDQTISKAAPPLQTGRKWTSSKAVQQARSALRHQDIVGNIQHGRGGFGLAASKPTFHKATTSERRKLVVEEVRRQEETARSAKAVSLAKGNGRGGKAWRGERSTGVSFGKWRQATSASS</sequence>
<dbReference type="PROSITE" id="PS50878">
    <property type="entry name" value="RT_POL"/>
    <property type="match status" value="1"/>
</dbReference>
<evidence type="ECO:0000313" key="3">
    <source>
        <dbReference type="Ensembl" id="ENSOKIP00005078014.1"/>
    </source>
</evidence>
<dbReference type="InterPro" id="IPR000477">
    <property type="entry name" value="RT_dom"/>
</dbReference>
<organism evidence="3 4">
    <name type="scientific">Oncorhynchus kisutch</name>
    <name type="common">Coho salmon</name>
    <name type="synonym">Salmo kisutch</name>
    <dbReference type="NCBI Taxonomy" id="8019"/>
    <lineage>
        <taxon>Eukaryota</taxon>
        <taxon>Metazoa</taxon>
        <taxon>Chordata</taxon>
        <taxon>Craniata</taxon>
        <taxon>Vertebrata</taxon>
        <taxon>Euteleostomi</taxon>
        <taxon>Actinopterygii</taxon>
        <taxon>Neopterygii</taxon>
        <taxon>Teleostei</taxon>
        <taxon>Protacanthopterygii</taxon>
        <taxon>Salmoniformes</taxon>
        <taxon>Salmonidae</taxon>
        <taxon>Salmoninae</taxon>
        <taxon>Oncorhynchus</taxon>
    </lineage>
</organism>
<dbReference type="Ensembl" id="ENSOKIT00005083156.1">
    <property type="protein sequence ID" value="ENSOKIP00005078014.1"/>
    <property type="gene ID" value="ENSOKIG00005033766.1"/>
</dbReference>
<dbReference type="Proteomes" id="UP000694557">
    <property type="component" value="Unassembled WGS sequence"/>
</dbReference>
<reference evidence="3" key="2">
    <citation type="submission" date="2025-09" db="UniProtKB">
        <authorList>
            <consortium name="Ensembl"/>
        </authorList>
    </citation>
    <scope>IDENTIFICATION</scope>
</reference>
<feature type="region of interest" description="Disordered" evidence="1">
    <location>
        <begin position="1"/>
        <end position="26"/>
    </location>
</feature>
<evidence type="ECO:0000256" key="1">
    <source>
        <dbReference type="SAM" id="MobiDB-lite"/>
    </source>
</evidence>
<feature type="region of interest" description="Disordered" evidence="1">
    <location>
        <begin position="738"/>
        <end position="779"/>
    </location>
</feature>
<feature type="domain" description="Reverse transcriptase" evidence="2">
    <location>
        <begin position="265"/>
        <end position="547"/>
    </location>
</feature>
<evidence type="ECO:0000313" key="4">
    <source>
        <dbReference type="Proteomes" id="UP000694557"/>
    </source>
</evidence>
<dbReference type="CDD" id="cd01650">
    <property type="entry name" value="RT_nLTR_like"/>
    <property type="match status" value="1"/>
</dbReference>
<accession>A0A8C7IT95</accession>
<dbReference type="InterPro" id="IPR043502">
    <property type="entry name" value="DNA/RNA_pol_sf"/>
</dbReference>
<dbReference type="SUPFAM" id="SSF56672">
    <property type="entry name" value="DNA/RNA polymerases"/>
    <property type="match status" value="1"/>
</dbReference>
<reference evidence="3" key="1">
    <citation type="submission" date="2025-08" db="UniProtKB">
        <authorList>
            <consortium name="Ensembl"/>
        </authorList>
    </citation>
    <scope>IDENTIFICATION</scope>
</reference>
<evidence type="ECO:0000259" key="2">
    <source>
        <dbReference type="PROSITE" id="PS50878"/>
    </source>
</evidence>
<dbReference type="GeneTree" id="ENSGT00730000113263"/>
<dbReference type="AlphaFoldDB" id="A0A8C7IT95"/>
<proteinExistence type="predicted"/>
<dbReference type="Pfam" id="PF00078">
    <property type="entry name" value="RVT_1"/>
    <property type="match status" value="1"/>
</dbReference>
<dbReference type="PANTHER" id="PTHR19446">
    <property type="entry name" value="REVERSE TRANSCRIPTASES"/>
    <property type="match status" value="1"/>
</dbReference>
<name>A0A8C7IT95_ONCKI</name>
<protein>
    <recommendedName>
        <fullName evidence="2">Reverse transcriptase domain-containing protein</fullName>
    </recommendedName>
</protein>
<keyword evidence="4" id="KW-1185">Reference proteome</keyword>